<dbReference type="AlphaFoldDB" id="A0A916T9B9"/>
<evidence type="ECO:0000313" key="1">
    <source>
        <dbReference type="EMBL" id="GGB36512.1"/>
    </source>
</evidence>
<name>A0A916T9B9_9MICO</name>
<protein>
    <recommendedName>
        <fullName evidence="3">DUF3626 domain-containing protein</fullName>
    </recommendedName>
</protein>
<evidence type="ECO:0008006" key="3">
    <source>
        <dbReference type="Google" id="ProtNLM"/>
    </source>
</evidence>
<dbReference type="RefSeq" id="WP_188837739.1">
    <property type="nucleotide sequence ID" value="NZ_BMHI01000004.1"/>
</dbReference>
<organism evidence="1 2">
    <name type="scientific">Flexivirga endophytica</name>
    <dbReference type="NCBI Taxonomy" id="1849103"/>
    <lineage>
        <taxon>Bacteria</taxon>
        <taxon>Bacillati</taxon>
        <taxon>Actinomycetota</taxon>
        <taxon>Actinomycetes</taxon>
        <taxon>Micrococcales</taxon>
        <taxon>Dermacoccaceae</taxon>
        <taxon>Flexivirga</taxon>
    </lineage>
</organism>
<proteinExistence type="predicted"/>
<dbReference type="EMBL" id="BMHI01000004">
    <property type="protein sequence ID" value="GGB36512.1"/>
    <property type="molecule type" value="Genomic_DNA"/>
</dbReference>
<dbReference type="Proteomes" id="UP000636793">
    <property type="component" value="Unassembled WGS sequence"/>
</dbReference>
<dbReference type="InterPro" id="IPR022074">
    <property type="entry name" value="DUF3626"/>
</dbReference>
<gene>
    <name evidence="1" type="ORF">GCM10011492_29100</name>
</gene>
<dbReference type="Pfam" id="PF12294">
    <property type="entry name" value="DUF3626"/>
    <property type="match status" value="2"/>
</dbReference>
<reference evidence="1" key="2">
    <citation type="submission" date="2020-09" db="EMBL/GenBank/DDBJ databases">
        <authorList>
            <person name="Sun Q."/>
            <person name="Zhou Y."/>
        </authorList>
    </citation>
    <scope>NUCLEOTIDE SEQUENCE</scope>
    <source>
        <strain evidence="1">CGMCC 1.15085</strain>
    </source>
</reference>
<reference evidence="1" key="1">
    <citation type="journal article" date="2014" name="Int. J. Syst. Evol. Microbiol.">
        <title>Complete genome sequence of Corynebacterium casei LMG S-19264T (=DSM 44701T), isolated from a smear-ripened cheese.</title>
        <authorList>
            <consortium name="US DOE Joint Genome Institute (JGI-PGF)"/>
            <person name="Walter F."/>
            <person name="Albersmeier A."/>
            <person name="Kalinowski J."/>
            <person name="Ruckert C."/>
        </authorList>
    </citation>
    <scope>NUCLEOTIDE SEQUENCE</scope>
    <source>
        <strain evidence="1">CGMCC 1.15085</strain>
    </source>
</reference>
<accession>A0A916T9B9</accession>
<comment type="caution">
    <text evidence="1">The sequence shown here is derived from an EMBL/GenBank/DDBJ whole genome shotgun (WGS) entry which is preliminary data.</text>
</comment>
<sequence length="289" mass="31103">MPESQQDPVTAAVAAVAGRAMGAPLDPRLRVTCSFHPDRWASPDSGELVIERLVREGVYASQFVTGTSNGGLTAYLGGDRFRWESSLFDGAYDAADPDLRPKYGALDHRLRGTGASPRFGSSYIRLAAHTLERTTFCYPDSFADPTDFGVAAACSLTGLADADSRDLMDDYVEAHVHGHLDLATDVEALVLDPSYRGTVVEEAARGLACPVEWHGGFVASIDDIRAHPGFRGAEIVSLAGELAVDGRLTPRLVGDAARTDRHHPQAIKQVWHYVARFGTAEGRANRPAD</sequence>
<evidence type="ECO:0000313" key="2">
    <source>
        <dbReference type="Proteomes" id="UP000636793"/>
    </source>
</evidence>
<keyword evidence="2" id="KW-1185">Reference proteome</keyword>